<evidence type="ECO:0000313" key="4">
    <source>
        <dbReference type="Proteomes" id="UP000616839"/>
    </source>
</evidence>
<sequence length="85" mass="9321">MSGNGTEPRTPAEIEADIERQREQLAETVDALHDRLDVKGRARDKAAEVRHRATTDGGSPRPELVAGAVGVVVLVVGLVVWRRRR</sequence>
<keyword evidence="2" id="KW-0812">Transmembrane</keyword>
<feature type="transmembrane region" description="Helical" evidence="2">
    <location>
        <begin position="64"/>
        <end position="81"/>
    </location>
</feature>
<gene>
    <name evidence="3" type="ORF">IE331_02115</name>
</gene>
<comment type="caution">
    <text evidence="3">The sequence shown here is derived from an EMBL/GenBank/DDBJ whole genome shotgun (WGS) entry which is preliminary data.</text>
</comment>
<dbReference type="AlphaFoldDB" id="A0A927K5V2"/>
<evidence type="ECO:0000256" key="2">
    <source>
        <dbReference type="SAM" id="Phobius"/>
    </source>
</evidence>
<reference evidence="3" key="1">
    <citation type="submission" date="2020-09" db="EMBL/GenBank/DDBJ databases">
        <title>Nocardioides sp. strain MJB4 16S ribosomal RNA gene Genome sequencing and assembly.</title>
        <authorList>
            <person name="Kim I."/>
        </authorList>
    </citation>
    <scope>NUCLEOTIDE SEQUENCE</scope>
    <source>
        <strain evidence="3">MJB4</strain>
    </source>
</reference>
<dbReference type="Proteomes" id="UP000616839">
    <property type="component" value="Unassembled WGS sequence"/>
</dbReference>
<organism evidence="3 4">
    <name type="scientific">Nocardioides donggukensis</name>
    <dbReference type="NCBI Taxonomy" id="2774019"/>
    <lineage>
        <taxon>Bacteria</taxon>
        <taxon>Bacillati</taxon>
        <taxon>Actinomycetota</taxon>
        <taxon>Actinomycetes</taxon>
        <taxon>Propionibacteriales</taxon>
        <taxon>Nocardioidaceae</taxon>
        <taxon>Nocardioides</taxon>
    </lineage>
</organism>
<dbReference type="EMBL" id="JACYXZ010000001">
    <property type="protein sequence ID" value="MBD8868406.1"/>
    <property type="molecule type" value="Genomic_DNA"/>
</dbReference>
<feature type="compositionally biased region" description="Basic and acidic residues" evidence="1">
    <location>
        <begin position="41"/>
        <end position="54"/>
    </location>
</feature>
<accession>A0A927K5V2</accession>
<protein>
    <submittedName>
        <fullName evidence="3">DUF3618 domain-containing protein</fullName>
    </submittedName>
</protein>
<keyword evidence="2" id="KW-0472">Membrane</keyword>
<evidence type="ECO:0000256" key="1">
    <source>
        <dbReference type="SAM" id="MobiDB-lite"/>
    </source>
</evidence>
<evidence type="ECO:0000313" key="3">
    <source>
        <dbReference type="EMBL" id="MBD8868406.1"/>
    </source>
</evidence>
<feature type="region of interest" description="Disordered" evidence="1">
    <location>
        <begin position="41"/>
        <end position="63"/>
    </location>
</feature>
<keyword evidence="2" id="KW-1133">Transmembrane helix</keyword>
<dbReference type="Pfam" id="PF12277">
    <property type="entry name" value="DUF3618"/>
    <property type="match status" value="1"/>
</dbReference>
<dbReference type="InterPro" id="IPR022062">
    <property type="entry name" value="DUF3618"/>
</dbReference>
<keyword evidence="4" id="KW-1185">Reference proteome</keyword>
<dbReference type="RefSeq" id="WP_192140020.1">
    <property type="nucleotide sequence ID" value="NZ_JACYXZ010000001.1"/>
</dbReference>
<name>A0A927K5V2_9ACTN</name>
<proteinExistence type="predicted"/>